<sequence>MDDLDAYGRDYVPQAPAAVADHGIRSGDRYVAQHDLLRAVATAASGAEADVQLGVDPGTFYCADQLANLIALAGEPGFTGVVTGFIHVPPDRATGAAAAAAAHLHPRGDGLQQCARVVAAALRELSEETSEETIVLTAFGPFAGVADNPTAAFVADLASLDAAARLAAPELRLAGREQLTTATLHRYAGASRTLTLATTVLPLAATAGDALAGRYFDTDTTAANFHRALAPVLAVGRPAAIISLGVDSGQVLRPARPAFRVETQTRGFHHDGRRGRTASDDYRRHLELARVFLQARARGDGPLRFLHR</sequence>
<protein>
    <submittedName>
        <fullName evidence="1">Uncharacterized protein</fullName>
    </submittedName>
</protein>
<reference evidence="1 2" key="1">
    <citation type="submission" date="2022-11" db="EMBL/GenBank/DDBJ databases">
        <title>Minimal conservation of predation-associated metabolite biosynthetic gene clusters underscores biosynthetic potential of Myxococcota including descriptions for ten novel species: Archangium lansinium sp. nov., Myxococcus landrumus sp. nov., Nannocystis bai.</title>
        <authorList>
            <person name="Ahearne A."/>
            <person name="Stevens C."/>
            <person name="Dowd S."/>
        </authorList>
    </citation>
    <scope>NUCLEOTIDE SEQUENCE [LARGE SCALE GENOMIC DNA]</scope>
    <source>
        <strain evidence="1 2">NCELM</strain>
    </source>
</reference>
<keyword evidence="2" id="KW-1185">Reference proteome</keyword>
<dbReference type="RefSeq" id="WP_271999519.1">
    <property type="nucleotide sequence ID" value="NZ_JAQNDN010000010.1"/>
</dbReference>
<proteinExistence type="predicted"/>
<gene>
    <name evidence="1" type="ORF">POL58_18365</name>
</gene>
<comment type="caution">
    <text evidence="1">The sequence shown here is derived from an EMBL/GenBank/DDBJ whole genome shotgun (WGS) entry which is preliminary data.</text>
</comment>
<organism evidence="1 2">
    <name type="scientific">Nannocystis radixulma</name>
    <dbReference type="NCBI Taxonomy" id="2995305"/>
    <lineage>
        <taxon>Bacteria</taxon>
        <taxon>Pseudomonadati</taxon>
        <taxon>Myxococcota</taxon>
        <taxon>Polyangia</taxon>
        <taxon>Nannocystales</taxon>
        <taxon>Nannocystaceae</taxon>
        <taxon>Nannocystis</taxon>
    </lineage>
</organism>
<dbReference type="Gene3D" id="3.40.630.20">
    <property type="entry name" value="Peptidase C15, pyroglutamyl peptidase I-like"/>
    <property type="match status" value="1"/>
</dbReference>
<dbReference type="EMBL" id="JAQNDN010000010">
    <property type="protein sequence ID" value="MDC0669724.1"/>
    <property type="molecule type" value="Genomic_DNA"/>
</dbReference>
<dbReference type="Proteomes" id="UP001217838">
    <property type="component" value="Unassembled WGS sequence"/>
</dbReference>
<evidence type="ECO:0000313" key="1">
    <source>
        <dbReference type="EMBL" id="MDC0669724.1"/>
    </source>
</evidence>
<accession>A0ABT5B6H8</accession>
<dbReference type="InterPro" id="IPR036440">
    <property type="entry name" value="Peptidase_C15-like_sf"/>
</dbReference>
<name>A0ABT5B6H8_9BACT</name>
<dbReference type="SUPFAM" id="SSF53182">
    <property type="entry name" value="Pyrrolidone carboxyl peptidase (pyroglutamate aminopeptidase)"/>
    <property type="match status" value="2"/>
</dbReference>
<evidence type="ECO:0000313" key="2">
    <source>
        <dbReference type="Proteomes" id="UP001217838"/>
    </source>
</evidence>